<dbReference type="RefSeq" id="WP_316434467.1">
    <property type="nucleotide sequence ID" value="NZ_CP053586.1"/>
</dbReference>
<dbReference type="GO" id="GO:0016787">
    <property type="term" value="F:hydrolase activity"/>
    <property type="evidence" value="ECO:0007669"/>
    <property type="project" value="UniProtKB-KW"/>
</dbReference>
<evidence type="ECO:0000256" key="2">
    <source>
        <dbReference type="ARBA" id="ARBA00005947"/>
    </source>
</evidence>
<name>A0AA96WD66_9CYAN</name>
<dbReference type="PRINTS" id="PR01270">
    <property type="entry name" value="HDASUPER"/>
</dbReference>
<keyword evidence="5" id="KW-0862">Zinc</keyword>
<keyword evidence="3" id="KW-0479">Metal-binding</keyword>
<dbReference type="InterPro" id="IPR037138">
    <property type="entry name" value="His_deacetylse_dom_sf"/>
</dbReference>
<evidence type="ECO:0000256" key="3">
    <source>
        <dbReference type="ARBA" id="ARBA00022723"/>
    </source>
</evidence>
<proteinExistence type="inferred from homology"/>
<dbReference type="GO" id="GO:0004407">
    <property type="term" value="F:histone deacetylase activity"/>
    <property type="evidence" value="ECO:0007669"/>
    <property type="project" value="TreeGrafter"/>
</dbReference>
<dbReference type="PANTHER" id="PTHR10625">
    <property type="entry name" value="HISTONE DEACETYLASE HDAC1-RELATED"/>
    <property type="match status" value="1"/>
</dbReference>
<dbReference type="PANTHER" id="PTHR10625:SF17">
    <property type="entry name" value="HISTONE DEACETYLASE 8"/>
    <property type="match status" value="1"/>
</dbReference>
<dbReference type="SUPFAM" id="SSF52768">
    <property type="entry name" value="Arginase/deacetylase"/>
    <property type="match status" value="1"/>
</dbReference>
<reference evidence="7" key="1">
    <citation type="submission" date="2020-05" db="EMBL/GenBank/DDBJ databases">
        <authorList>
            <person name="Zhu T."/>
            <person name="Keshari N."/>
            <person name="Lu X."/>
        </authorList>
    </citation>
    <scope>NUCLEOTIDE SEQUENCE</scope>
    <source>
        <strain evidence="7">NK1-12</strain>
    </source>
</reference>
<dbReference type="Gene3D" id="3.40.800.20">
    <property type="entry name" value="Histone deacetylase domain"/>
    <property type="match status" value="1"/>
</dbReference>
<sequence length="345" mass="38442">MLTIYSQDHRYQDARFELIDGKLLPPFENPRRAEMVLAQVQQAKLGAVLPAQEYGLEPILRVHDPGYVAFLQTAWSEWLAAHGDYDALPLNWATRTMRHDRVPETIDGKLSYYSFDAGTPITAGTWRAITAAVNVALTAQQQMQQGARSAFALCRPPGHHAARDFYGGYCFFNNAAVATEAFRKAGAARVAILDVDYHHGNGTQAIFYGRSDVFFLSLHGHPSQEYPYFLGYEDEVGVGAGEGYNRNYPLRWGTDWASYQTAFADAIQHIQAYGPDVVVVSLGVDTFEQDPISKFRFKREDYCKIGEGIASLARPTLFVMEGGYAVEEIGTNVVNVLMGFENSKK</sequence>
<dbReference type="CDD" id="cd10001">
    <property type="entry name" value="HDAC_classII_APAH"/>
    <property type="match status" value="1"/>
</dbReference>
<gene>
    <name evidence="7" type="ORF">HJG54_08640</name>
</gene>
<dbReference type="Pfam" id="PF00850">
    <property type="entry name" value="Hist_deacetyl"/>
    <property type="match status" value="1"/>
</dbReference>
<feature type="domain" description="Histone deacetylase" evidence="6">
    <location>
        <begin position="28"/>
        <end position="336"/>
    </location>
</feature>
<organism evidence="7">
    <name type="scientific">Leptolyngbya sp. NK1-12</name>
    <dbReference type="NCBI Taxonomy" id="2547451"/>
    <lineage>
        <taxon>Bacteria</taxon>
        <taxon>Bacillati</taxon>
        <taxon>Cyanobacteriota</taxon>
        <taxon>Cyanophyceae</taxon>
        <taxon>Leptolyngbyales</taxon>
        <taxon>Leptolyngbyaceae</taxon>
        <taxon>Leptolyngbya group</taxon>
        <taxon>Leptolyngbya</taxon>
    </lineage>
</organism>
<dbReference type="GO" id="GO:0040029">
    <property type="term" value="P:epigenetic regulation of gene expression"/>
    <property type="evidence" value="ECO:0007669"/>
    <property type="project" value="TreeGrafter"/>
</dbReference>
<dbReference type="InterPro" id="IPR000286">
    <property type="entry name" value="HDACs"/>
</dbReference>
<evidence type="ECO:0000259" key="6">
    <source>
        <dbReference type="Pfam" id="PF00850"/>
    </source>
</evidence>
<dbReference type="EMBL" id="CP053586">
    <property type="protein sequence ID" value="WNZ22918.1"/>
    <property type="molecule type" value="Genomic_DNA"/>
</dbReference>
<protein>
    <submittedName>
        <fullName evidence="7">Histone deacetylase family protein</fullName>
    </submittedName>
</protein>
<evidence type="ECO:0000313" key="7">
    <source>
        <dbReference type="EMBL" id="WNZ22918.1"/>
    </source>
</evidence>
<dbReference type="InterPro" id="IPR023696">
    <property type="entry name" value="Ureohydrolase_dom_sf"/>
</dbReference>
<evidence type="ECO:0000256" key="5">
    <source>
        <dbReference type="ARBA" id="ARBA00022833"/>
    </source>
</evidence>
<comment type="similarity">
    <text evidence="2">Belongs to the histone deacetylase family.</text>
</comment>
<comment type="cofactor">
    <cofactor evidence="1">
        <name>Zn(2+)</name>
        <dbReference type="ChEBI" id="CHEBI:29105"/>
    </cofactor>
</comment>
<keyword evidence="4" id="KW-0378">Hydrolase</keyword>
<dbReference type="InterPro" id="IPR023801">
    <property type="entry name" value="His_deacetylse_dom"/>
</dbReference>
<accession>A0AA96WD66</accession>
<dbReference type="AlphaFoldDB" id="A0AA96WD66"/>
<evidence type="ECO:0000256" key="4">
    <source>
        <dbReference type="ARBA" id="ARBA00022801"/>
    </source>
</evidence>
<evidence type="ECO:0000256" key="1">
    <source>
        <dbReference type="ARBA" id="ARBA00001947"/>
    </source>
</evidence>
<dbReference type="GO" id="GO:0046872">
    <property type="term" value="F:metal ion binding"/>
    <property type="evidence" value="ECO:0007669"/>
    <property type="project" value="UniProtKB-KW"/>
</dbReference>